<keyword evidence="10 14" id="KW-0067">ATP-binding</keyword>
<dbReference type="Pfam" id="PF07714">
    <property type="entry name" value="PK_Tyr_Ser-Thr"/>
    <property type="match status" value="1"/>
</dbReference>
<keyword evidence="9" id="KW-0418">Kinase</keyword>
<dbReference type="PROSITE" id="PS51450">
    <property type="entry name" value="LRR"/>
    <property type="match status" value="1"/>
</dbReference>
<dbReference type="PANTHER" id="PTHR45974:SF266">
    <property type="entry name" value="LEUCINE-RICH REPEAT RECEPTOR PROTEIN KINASE HPCA1"/>
    <property type="match status" value="1"/>
</dbReference>
<name>A0A6N2K5D0_SALVM</name>
<accession>A0A6N2K5D0</accession>
<keyword evidence="6" id="KW-0732">Signal</keyword>
<dbReference type="PROSITE" id="PS00107">
    <property type="entry name" value="PROTEIN_KINASE_ATP"/>
    <property type="match status" value="1"/>
</dbReference>
<dbReference type="SUPFAM" id="SSF52058">
    <property type="entry name" value="L domain-like"/>
    <property type="match status" value="1"/>
</dbReference>
<dbReference type="InterPro" id="IPR001611">
    <property type="entry name" value="Leu-rich_rpt"/>
</dbReference>
<keyword evidence="3" id="KW-0433">Leucine-rich repeat</keyword>
<evidence type="ECO:0000256" key="14">
    <source>
        <dbReference type="PROSITE-ProRule" id="PRU10141"/>
    </source>
</evidence>
<keyword evidence="11 15" id="KW-1133">Transmembrane helix</keyword>
<evidence type="ECO:0000256" key="2">
    <source>
        <dbReference type="ARBA" id="ARBA00022527"/>
    </source>
</evidence>
<dbReference type="FunFam" id="3.30.200.20:FF:000039">
    <property type="entry name" value="receptor-like protein kinase FERONIA"/>
    <property type="match status" value="1"/>
</dbReference>
<dbReference type="SUPFAM" id="SSF56112">
    <property type="entry name" value="Protein kinase-like (PK-like)"/>
    <property type="match status" value="1"/>
</dbReference>
<gene>
    <name evidence="17" type="ORF">SVIM_LOCUS36188</name>
</gene>
<evidence type="ECO:0000256" key="12">
    <source>
        <dbReference type="ARBA" id="ARBA00023136"/>
    </source>
</evidence>
<comment type="subcellular location">
    <subcellularLocation>
        <location evidence="1">Membrane</location>
    </subcellularLocation>
</comment>
<keyword evidence="13" id="KW-0325">Glycoprotein</keyword>
<evidence type="ECO:0000256" key="8">
    <source>
        <dbReference type="ARBA" id="ARBA00022741"/>
    </source>
</evidence>
<evidence type="ECO:0000256" key="5">
    <source>
        <dbReference type="ARBA" id="ARBA00022692"/>
    </source>
</evidence>
<evidence type="ECO:0000256" key="13">
    <source>
        <dbReference type="ARBA" id="ARBA00023180"/>
    </source>
</evidence>
<keyword evidence="12 15" id="KW-0472">Membrane</keyword>
<dbReference type="GO" id="GO:0004674">
    <property type="term" value="F:protein serine/threonine kinase activity"/>
    <property type="evidence" value="ECO:0007669"/>
    <property type="project" value="UniProtKB-KW"/>
</dbReference>
<dbReference type="PANTHER" id="PTHR45974">
    <property type="entry name" value="RECEPTOR-LIKE PROTEIN 55"/>
    <property type="match status" value="1"/>
</dbReference>
<keyword evidence="8 14" id="KW-0547">Nucleotide-binding</keyword>
<dbReference type="PROSITE" id="PS50011">
    <property type="entry name" value="PROTEIN_KINASE_DOM"/>
    <property type="match status" value="1"/>
</dbReference>
<sequence>MKLLHVLFDSNQLSGSFPSTLQLVQTLEVIRLDRNSLTGPILFNFTNLPNLTELYLSNNKFSGSIPDLSGKNLLTYVDMSNNSFDASSIPPWFSSLQSMTSLIMERTQLQGPINATLFSPAQLQSIENLIKLILLTYADRVLSNNQLNGTLDLGTNYGSQLLLIDLQNNSIDEFAQGTRYSQELLLPGNPFCQKVQSSEYCIAPQQKNSSHATPTGNCVAPSCSAQQLPSPNCSCANPITGILQFRSFSFSDFQNGSYYILLQAAMMEAFKSDKLPVDSISLCAPSRNLRDDYLEVRLDVCPSGVYFFNRTGLSFITSQLNNIAFFVQTDAFGPFLFTLHTDKYFTGSNKSSNTGIIIGAAVGGSVLMLLLIMAGVYAFHQRKMADRATQQMNPFASWDQNKANGAAPRIKGVLSFSFEELRECTNNFSEVNFLGAGAYGTVYKGTLLTGVLVAIKRAKQGSWQGSHEFRTEIELLSRVHHKNLVCLLGFCYQSGEQMLVYEYVKNGTLTDCISGKSGFKLSWTKRLGIAIDSARGIAYLHELANPPIIHRDIKSCNILLDDQFIAKVADFGVSKPVDNNEAHVSTVVKGTLPTARLDMHGQAYFQSPETAYLDPECFTTGQLTEKSDVYSFGVVKTAMDNQRKKDSGNLNDILDPTLDLTKPLKGLERYLDLAIRCVEQLSANRPTMNEVEKELENIQQLAGFDNNVERVSTSTTYSETTEESSYHPYTKKVFFEYSGSFPHSEIELQI</sequence>
<dbReference type="InterPro" id="IPR008271">
    <property type="entry name" value="Ser/Thr_kinase_AS"/>
</dbReference>
<evidence type="ECO:0000256" key="3">
    <source>
        <dbReference type="ARBA" id="ARBA00022614"/>
    </source>
</evidence>
<dbReference type="SMART" id="SM00220">
    <property type="entry name" value="S_TKc"/>
    <property type="match status" value="1"/>
</dbReference>
<evidence type="ECO:0000256" key="9">
    <source>
        <dbReference type="ARBA" id="ARBA00022777"/>
    </source>
</evidence>
<evidence type="ECO:0000256" key="4">
    <source>
        <dbReference type="ARBA" id="ARBA00022679"/>
    </source>
</evidence>
<evidence type="ECO:0000256" key="6">
    <source>
        <dbReference type="ARBA" id="ARBA00022729"/>
    </source>
</evidence>
<keyword evidence="4" id="KW-0808">Transferase</keyword>
<evidence type="ECO:0000256" key="7">
    <source>
        <dbReference type="ARBA" id="ARBA00022737"/>
    </source>
</evidence>
<dbReference type="Gene3D" id="3.30.200.20">
    <property type="entry name" value="Phosphorylase Kinase, domain 1"/>
    <property type="match status" value="1"/>
</dbReference>
<feature type="domain" description="Protein kinase" evidence="16">
    <location>
        <begin position="428"/>
        <end position="730"/>
    </location>
</feature>
<dbReference type="GO" id="GO:0005524">
    <property type="term" value="F:ATP binding"/>
    <property type="evidence" value="ECO:0007669"/>
    <property type="project" value="UniProtKB-UniRule"/>
</dbReference>
<dbReference type="Gene3D" id="3.80.10.10">
    <property type="entry name" value="Ribonuclease Inhibitor"/>
    <property type="match status" value="2"/>
</dbReference>
<evidence type="ECO:0000259" key="16">
    <source>
        <dbReference type="PROSITE" id="PS50011"/>
    </source>
</evidence>
<evidence type="ECO:0000256" key="1">
    <source>
        <dbReference type="ARBA" id="ARBA00004370"/>
    </source>
</evidence>
<dbReference type="Gene3D" id="1.10.510.10">
    <property type="entry name" value="Transferase(Phosphotransferase) domain 1"/>
    <property type="match status" value="1"/>
</dbReference>
<evidence type="ECO:0000313" key="17">
    <source>
        <dbReference type="EMBL" id="VFU23473.1"/>
    </source>
</evidence>
<dbReference type="InterPro" id="IPR001245">
    <property type="entry name" value="Ser-Thr/Tyr_kinase_cat_dom"/>
</dbReference>
<evidence type="ECO:0000256" key="10">
    <source>
        <dbReference type="ARBA" id="ARBA00022840"/>
    </source>
</evidence>
<dbReference type="InterPro" id="IPR032675">
    <property type="entry name" value="LRR_dom_sf"/>
</dbReference>
<keyword evidence="5 15" id="KW-0812">Transmembrane</keyword>
<dbReference type="InterPro" id="IPR011009">
    <property type="entry name" value="Kinase-like_dom_sf"/>
</dbReference>
<feature type="transmembrane region" description="Helical" evidence="15">
    <location>
        <begin position="356"/>
        <end position="379"/>
    </location>
</feature>
<dbReference type="AlphaFoldDB" id="A0A6N2K5D0"/>
<keyword evidence="2" id="KW-0723">Serine/threonine-protein kinase</keyword>
<feature type="binding site" evidence="14">
    <location>
        <position position="456"/>
    </location>
    <ligand>
        <name>ATP</name>
        <dbReference type="ChEBI" id="CHEBI:30616"/>
    </ligand>
</feature>
<evidence type="ECO:0000256" key="15">
    <source>
        <dbReference type="SAM" id="Phobius"/>
    </source>
</evidence>
<evidence type="ECO:0000256" key="11">
    <source>
        <dbReference type="ARBA" id="ARBA00022989"/>
    </source>
</evidence>
<dbReference type="InterPro" id="IPR017441">
    <property type="entry name" value="Protein_kinase_ATP_BS"/>
</dbReference>
<organism evidence="17">
    <name type="scientific">Salix viminalis</name>
    <name type="common">Common osier</name>
    <name type="synonym">Basket willow</name>
    <dbReference type="NCBI Taxonomy" id="40686"/>
    <lineage>
        <taxon>Eukaryota</taxon>
        <taxon>Viridiplantae</taxon>
        <taxon>Streptophyta</taxon>
        <taxon>Embryophyta</taxon>
        <taxon>Tracheophyta</taxon>
        <taxon>Spermatophyta</taxon>
        <taxon>Magnoliopsida</taxon>
        <taxon>eudicotyledons</taxon>
        <taxon>Gunneridae</taxon>
        <taxon>Pentapetalae</taxon>
        <taxon>rosids</taxon>
        <taxon>fabids</taxon>
        <taxon>Malpighiales</taxon>
        <taxon>Salicaceae</taxon>
        <taxon>Saliceae</taxon>
        <taxon>Salix</taxon>
    </lineage>
</organism>
<proteinExistence type="predicted"/>
<dbReference type="GO" id="GO:0016020">
    <property type="term" value="C:membrane"/>
    <property type="evidence" value="ECO:0007669"/>
    <property type="project" value="UniProtKB-SubCell"/>
</dbReference>
<dbReference type="PROSITE" id="PS00108">
    <property type="entry name" value="PROTEIN_KINASE_ST"/>
    <property type="match status" value="1"/>
</dbReference>
<reference evidence="17" key="1">
    <citation type="submission" date="2019-03" db="EMBL/GenBank/DDBJ databases">
        <authorList>
            <person name="Mank J."/>
            <person name="Almeida P."/>
        </authorList>
    </citation>
    <scope>NUCLEOTIDE SEQUENCE</scope>
    <source>
        <strain evidence="17">78183</strain>
    </source>
</reference>
<protein>
    <recommendedName>
        <fullName evidence="16">Protein kinase domain-containing protein</fullName>
    </recommendedName>
</protein>
<dbReference type="Pfam" id="PF00560">
    <property type="entry name" value="LRR_1"/>
    <property type="match status" value="2"/>
</dbReference>
<keyword evidence="7" id="KW-0677">Repeat</keyword>
<dbReference type="EMBL" id="CAADRP010000114">
    <property type="protein sequence ID" value="VFU23473.1"/>
    <property type="molecule type" value="Genomic_DNA"/>
</dbReference>
<dbReference type="InterPro" id="IPR000719">
    <property type="entry name" value="Prot_kinase_dom"/>
</dbReference>